<dbReference type="eggNOG" id="COG1301">
    <property type="taxonomic scope" value="Bacteria"/>
</dbReference>
<dbReference type="GO" id="GO:0070778">
    <property type="term" value="P:L-aspartate transmembrane transport"/>
    <property type="evidence" value="ECO:0007669"/>
    <property type="project" value="TreeGrafter"/>
</dbReference>
<dbReference type="Gene3D" id="1.10.3860.10">
    <property type="entry name" value="Sodium:dicarboxylate symporter"/>
    <property type="match status" value="1"/>
</dbReference>
<dbReference type="HOGENOM" id="CLU_019375_7_1_4"/>
<protein>
    <submittedName>
        <fullName evidence="8">Sodium:dicarboxylate symporter</fullName>
    </submittedName>
</protein>
<feature type="transmembrane region" description="Helical" evidence="7">
    <location>
        <begin position="453"/>
        <end position="476"/>
    </location>
</feature>
<dbReference type="GO" id="GO:0005886">
    <property type="term" value="C:plasma membrane"/>
    <property type="evidence" value="ECO:0007669"/>
    <property type="project" value="TreeGrafter"/>
</dbReference>
<feature type="transmembrane region" description="Helical" evidence="7">
    <location>
        <begin position="167"/>
        <end position="187"/>
    </location>
</feature>
<dbReference type="AlphaFoldDB" id="Q470U9"/>
<dbReference type="GO" id="GO:0015141">
    <property type="term" value="F:succinate transmembrane transporter activity"/>
    <property type="evidence" value="ECO:0007669"/>
    <property type="project" value="TreeGrafter"/>
</dbReference>
<comment type="subcellular location">
    <subcellularLocation>
        <location evidence="1">Membrane</location>
        <topology evidence="1">Multi-pass membrane protein</topology>
    </subcellularLocation>
</comment>
<dbReference type="SUPFAM" id="SSF118215">
    <property type="entry name" value="Proton glutamate symport protein"/>
    <property type="match status" value="1"/>
</dbReference>
<dbReference type="OrthoDB" id="9766690at2"/>
<evidence type="ECO:0000256" key="3">
    <source>
        <dbReference type="ARBA" id="ARBA00022519"/>
    </source>
</evidence>
<keyword evidence="5 7" id="KW-1133">Transmembrane helix</keyword>
<accession>Q470U9</accession>
<dbReference type="Pfam" id="PF00375">
    <property type="entry name" value="SDF"/>
    <property type="match status" value="1"/>
</dbReference>
<dbReference type="InterPro" id="IPR001991">
    <property type="entry name" value="Na-dicarboxylate_symporter"/>
</dbReference>
<dbReference type="KEGG" id="reu:Reut_A1719"/>
<evidence type="ECO:0000313" key="8">
    <source>
        <dbReference type="EMBL" id="AAZ61084.1"/>
    </source>
</evidence>
<keyword evidence="6 7" id="KW-0472">Membrane</keyword>
<reference evidence="8" key="1">
    <citation type="submission" date="2005-08" db="EMBL/GenBank/DDBJ databases">
        <title>Complete sequence of Chromosome1 of Ralstonia eutropha JMP134.</title>
        <authorList>
            <person name="Copeland A."/>
            <person name="Lucas S."/>
            <person name="Lapidus A."/>
            <person name="Barry K."/>
            <person name="Detter J.C."/>
            <person name="Glavina T."/>
            <person name="Hammon N."/>
            <person name="Israni S."/>
            <person name="Pitluck S."/>
            <person name="Goltsman E."/>
            <person name="Martinez M."/>
            <person name="Schmutz J."/>
            <person name="Larimer F."/>
            <person name="Land M."/>
            <person name="Lykidis A."/>
            <person name="Richardson P."/>
        </authorList>
    </citation>
    <scope>NUCLEOTIDE SEQUENCE</scope>
    <source>
        <strain evidence="8">JMP134</strain>
    </source>
</reference>
<dbReference type="EMBL" id="CP000090">
    <property type="protein sequence ID" value="AAZ61084.1"/>
    <property type="molecule type" value="Genomic_DNA"/>
</dbReference>
<keyword evidence="3" id="KW-0997">Cell inner membrane</keyword>
<evidence type="ECO:0000256" key="7">
    <source>
        <dbReference type="SAM" id="Phobius"/>
    </source>
</evidence>
<dbReference type="STRING" id="264198.Reut_A1719"/>
<name>Q470U9_CUPPJ</name>
<gene>
    <name evidence="8" type="ordered locus">Reut_A1719</name>
</gene>
<evidence type="ECO:0000256" key="2">
    <source>
        <dbReference type="ARBA" id="ARBA00022448"/>
    </source>
</evidence>
<dbReference type="PANTHER" id="PTHR42865">
    <property type="entry name" value="PROTON/GLUTAMATE-ASPARTATE SYMPORTER"/>
    <property type="match status" value="1"/>
</dbReference>
<sequence length="477" mass="48487">MKALRWLSNSFPGLLLCLVAGAGAGMVMAPLGTLAWLFGQLYLSVVNMASVPLLVVATFFGLRQVLTLPRPGLRTGTLLGVGVALLALCAVAGTLAGVLMAPGAGLTHSAGGELGQLIMKQVADGGEVRMDLAGRGADDSAAGSSGVPAAELEDIVPDNFYRALAQGHTLGILTGTILFGLAFAALSREQTSMLSNVFEGIYRTFESIIAHANLLLPVLAFGLAAHLTMHSDSATVQAMAGVLCSFTVLCLLLSVAAALAIARCARLPLVQVMTELKGPMMVGLASGSATAPIPHAIEVMSTRLGFPRGLVELTVPFGSVFLRAGSALYFGLVAVFVANLYGHPIGAGELVWIAGAATVAACLSAGQNGVGTVAYAGVVMSALQLPVEAAGVLLLAVDPICDGPRNALSLICTCAVVALVSVGLPSERPAPQPVQMEQRGGVVLRLVFTRAQMMLLGACGLAAAALIVLMGIGVGAK</sequence>
<keyword evidence="4 7" id="KW-0812">Transmembrane</keyword>
<organism evidence="8">
    <name type="scientific">Cupriavidus pinatubonensis (strain JMP 134 / LMG 1197)</name>
    <name type="common">Cupriavidus necator (strain JMP 134)</name>
    <dbReference type="NCBI Taxonomy" id="264198"/>
    <lineage>
        <taxon>Bacteria</taxon>
        <taxon>Pseudomonadati</taxon>
        <taxon>Pseudomonadota</taxon>
        <taxon>Betaproteobacteria</taxon>
        <taxon>Burkholderiales</taxon>
        <taxon>Burkholderiaceae</taxon>
        <taxon>Cupriavidus</taxon>
    </lineage>
</organism>
<evidence type="ECO:0000256" key="6">
    <source>
        <dbReference type="ARBA" id="ARBA00023136"/>
    </source>
</evidence>
<feature type="transmembrane region" description="Helical" evidence="7">
    <location>
        <begin position="373"/>
        <end position="395"/>
    </location>
</feature>
<keyword evidence="3" id="KW-1003">Cell membrane</keyword>
<dbReference type="PRINTS" id="PR00173">
    <property type="entry name" value="EDTRNSPORT"/>
</dbReference>
<dbReference type="GO" id="GO:0015138">
    <property type="term" value="F:fumarate transmembrane transporter activity"/>
    <property type="evidence" value="ECO:0007669"/>
    <property type="project" value="TreeGrafter"/>
</dbReference>
<feature type="transmembrane region" description="Helical" evidence="7">
    <location>
        <begin position="239"/>
        <end position="261"/>
    </location>
</feature>
<feature type="transmembrane region" description="Helical" evidence="7">
    <location>
        <begin position="317"/>
        <end position="338"/>
    </location>
</feature>
<dbReference type="GO" id="GO:0015366">
    <property type="term" value="F:malate:proton symporter activity"/>
    <property type="evidence" value="ECO:0007669"/>
    <property type="project" value="TreeGrafter"/>
</dbReference>
<feature type="transmembrane region" description="Helical" evidence="7">
    <location>
        <begin position="78"/>
        <end position="101"/>
    </location>
</feature>
<feature type="transmembrane region" description="Helical" evidence="7">
    <location>
        <begin position="281"/>
        <end position="297"/>
    </location>
</feature>
<feature type="transmembrane region" description="Helical" evidence="7">
    <location>
        <begin position="350"/>
        <end position="367"/>
    </location>
</feature>
<dbReference type="PANTHER" id="PTHR42865:SF1">
    <property type="entry name" value="AEROBIC C4-DICARBOXYLATE TRANSPORT PROTEIN"/>
    <property type="match status" value="1"/>
</dbReference>
<evidence type="ECO:0000256" key="4">
    <source>
        <dbReference type="ARBA" id="ARBA00022692"/>
    </source>
</evidence>
<feature type="transmembrane region" description="Helical" evidence="7">
    <location>
        <begin position="45"/>
        <end position="66"/>
    </location>
</feature>
<keyword evidence="2" id="KW-0813">Transport</keyword>
<feature type="transmembrane region" description="Helical" evidence="7">
    <location>
        <begin position="208"/>
        <end position="227"/>
    </location>
</feature>
<evidence type="ECO:0000256" key="5">
    <source>
        <dbReference type="ARBA" id="ARBA00022989"/>
    </source>
</evidence>
<dbReference type="InterPro" id="IPR036458">
    <property type="entry name" value="Na:dicarbo_symporter_sf"/>
</dbReference>
<evidence type="ECO:0000256" key="1">
    <source>
        <dbReference type="ARBA" id="ARBA00004141"/>
    </source>
</evidence>
<feature type="transmembrane region" description="Helical" evidence="7">
    <location>
        <begin position="12"/>
        <end position="39"/>
    </location>
</feature>
<proteinExistence type="predicted"/>